<evidence type="ECO:0000313" key="2">
    <source>
        <dbReference type="EMBL" id="EME48746.1"/>
    </source>
</evidence>
<dbReference type="EMBL" id="KB446535">
    <property type="protein sequence ID" value="EME48746.1"/>
    <property type="molecule type" value="Genomic_DNA"/>
</dbReference>
<protein>
    <submittedName>
        <fullName evidence="2">Uncharacterized protein</fullName>
    </submittedName>
</protein>
<dbReference type="OrthoDB" id="3920481at2759"/>
<feature type="region of interest" description="Disordered" evidence="1">
    <location>
        <begin position="77"/>
        <end position="112"/>
    </location>
</feature>
<gene>
    <name evidence="2" type="ORF">DOTSEDRAFT_67699</name>
</gene>
<proteinExistence type="predicted"/>
<accession>N1PYZ5</accession>
<dbReference type="OMA" id="CSHCARM"/>
<reference evidence="3" key="1">
    <citation type="journal article" date="2012" name="PLoS Genet.">
        <title>The genomes of the fungal plant pathogens Cladosporium fulvum and Dothistroma septosporum reveal adaptation to different hosts and lifestyles but also signatures of common ancestry.</title>
        <authorList>
            <person name="de Wit P.J.G.M."/>
            <person name="van der Burgt A."/>
            <person name="Oekmen B."/>
            <person name="Stergiopoulos I."/>
            <person name="Abd-Elsalam K.A."/>
            <person name="Aerts A.L."/>
            <person name="Bahkali A.H."/>
            <person name="Beenen H.G."/>
            <person name="Chettri P."/>
            <person name="Cox M.P."/>
            <person name="Datema E."/>
            <person name="de Vries R.P."/>
            <person name="Dhillon B."/>
            <person name="Ganley A.R."/>
            <person name="Griffiths S.A."/>
            <person name="Guo Y."/>
            <person name="Hamelin R.C."/>
            <person name="Henrissat B."/>
            <person name="Kabir M.S."/>
            <person name="Jashni M.K."/>
            <person name="Kema G."/>
            <person name="Klaubauf S."/>
            <person name="Lapidus A."/>
            <person name="Levasseur A."/>
            <person name="Lindquist E."/>
            <person name="Mehrabi R."/>
            <person name="Ohm R.A."/>
            <person name="Owen T.J."/>
            <person name="Salamov A."/>
            <person name="Schwelm A."/>
            <person name="Schijlen E."/>
            <person name="Sun H."/>
            <person name="van den Burg H.A."/>
            <person name="van Ham R.C.H.J."/>
            <person name="Zhang S."/>
            <person name="Goodwin S.B."/>
            <person name="Grigoriev I.V."/>
            <person name="Collemare J."/>
            <person name="Bradshaw R.E."/>
        </authorList>
    </citation>
    <scope>NUCLEOTIDE SEQUENCE [LARGE SCALE GENOMIC DNA]</scope>
    <source>
        <strain evidence="3">NZE10 / CBS 128990</strain>
    </source>
</reference>
<keyword evidence="3" id="KW-1185">Reference proteome</keyword>
<evidence type="ECO:0000256" key="1">
    <source>
        <dbReference type="SAM" id="MobiDB-lite"/>
    </source>
</evidence>
<dbReference type="HOGENOM" id="CLU_1594198_0_0_1"/>
<reference evidence="2 3" key="2">
    <citation type="journal article" date="2012" name="PLoS Pathog.">
        <title>Diverse lifestyles and strategies of plant pathogenesis encoded in the genomes of eighteen Dothideomycetes fungi.</title>
        <authorList>
            <person name="Ohm R.A."/>
            <person name="Feau N."/>
            <person name="Henrissat B."/>
            <person name="Schoch C.L."/>
            <person name="Horwitz B.A."/>
            <person name="Barry K.W."/>
            <person name="Condon B.J."/>
            <person name="Copeland A.C."/>
            <person name="Dhillon B."/>
            <person name="Glaser F."/>
            <person name="Hesse C.N."/>
            <person name="Kosti I."/>
            <person name="LaButti K."/>
            <person name="Lindquist E.A."/>
            <person name="Lucas S."/>
            <person name="Salamov A.A."/>
            <person name="Bradshaw R.E."/>
            <person name="Ciuffetti L."/>
            <person name="Hamelin R.C."/>
            <person name="Kema G.H.J."/>
            <person name="Lawrence C."/>
            <person name="Scott J.A."/>
            <person name="Spatafora J.W."/>
            <person name="Turgeon B.G."/>
            <person name="de Wit P.J.G.M."/>
            <person name="Zhong S."/>
            <person name="Goodwin S.B."/>
            <person name="Grigoriev I.V."/>
        </authorList>
    </citation>
    <scope>NUCLEOTIDE SEQUENCE [LARGE SCALE GENOMIC DNA]</scope>
    <source>
        <strain evidence="3">NZE10 / CBS 128990</strain>
    </source>
</reference>
<evidence type="ECO:0000313" key="3">
    <source>
        <dbReference type="Proteomes" id="UP000016933"/>
    </source>
</evidence>
<dbReference type="AlphaFoldDB" id="N1PYZ5"/>
<dbReference type="Proteomes" id="UP000016933">
    <property type="component" value="Unassembled WGS sequence"/>
</dbReference>
<dbReference type="eggNOG" id="ENOG502SVSH">
    <property type="taxonomic scope" value="Eukaryota"/>
</dbReference>
<name>N1PYZ5_DOTSN</name>
<organism evidence="2 3">
    <name type="scientific">Dothistroma septosporum (strain NZE10 / CBS 128990)</name>
    <name type="common">Red band needle blight fungus</name>
    <name type="synonym">Mycosphaerella pini</name>
    <dbReference type="NCBI Taxonomy" id="675120"/>
    <lineage>
        <taxon>Eukaryota</taxon>
        <taxon>Fungi</taxon>
        <taxon>Dikarya</taxon>
        <taxon>Ascomycota</taxon>
        <taxon>Pezizomycotina</taxon>
        <taxon>Dothideomycetes</taxon>
        <taxon>Dothideomycetidae</taxon>
        <taxon>Mycosphaerellales</taxon>
        <taxon>Mycosphaerellaceae</taxon>
        <taxon>Dothistroma</taxon>
    </lineage>
</organism>
<sequence>MHSTTNDVERHSDYFTIVPPSYDHYSAGTPCCSPFFSPSDDVHCYPEHPLLASPAFGTSSSEPSTPKMAANLMSLQTAAAHGQSKSRPRPYPMQNVLYVSSDDSTRSDSSSSSISDVVARCSRCHRTNSIDVKTGKSNMVSYGLNLWYCGRCATLVGLNKG</sequence>